<sequence length="190" mass="20889">MNIERMLILADHLKTVPHTEAWPLTSGPALSGFNMAHYICGTSACIAGWACELFGPIERYVSDIYGWASFKLDLDEKAAKDLFLNDNSFVSKGKDLASIEPMEAVDAILRMARQEVARLIWIEDVSPFGGLHIVIEDLNIDDESIQMCLDSGGLSPAERGVALYLLRLDEAGRQSLLVEAGQAQWGDFDG</sequence>
<dbReference type="Proteomes" id="UP000297890">
    <property type="component" value="Unassembled WGS sequence"/>
</dbReference>
<accession>A0A4Z0F4S1</accession>
<evidence type="ECO:0000313" key="1">
    <source>
        <dbReference type="EMBL" id="TFZ81281.1"/>
    </source>
</evidence>
<reference evidence="1 2" key="1">
    <citation type="journal article" date="2019" name="ISME J.">
        <title>Candidatus Macondimonas diazotrophica, a novel gammaproteobacterial genus dominating crude-oil-contaminated coastal sediments.</title>
        <authorList>
            <person name="Karthikeyan S."/>
            <person name="Konstantinidis K."/>
        </authorList>
    </citation>
    <scope>NUCLEOTIDE SEQUENCE [LARGE SCALE GENOMIC DNA]</scope>
    <source>
        <strain evidence="1 2">KTK01</strain>
    </source>
</reference>
<gene>
    <name evidence="1" type="ORF">E4680_13165</name>
</gene>
<keyword evidence="2" id="KW-1185">Reference proteome</keyword>
<dbReference type="EMBL" id="SRIO01000031">
    <property type="protein sequence ID" value="TFZ81281.1"/>
    <property type="molecule type" value="Genomic_DNA"/>
</dbReference>
<proteinExistence type="predicted"/>
<protein>
    <submittedName>
        <fullName evidence="1">Uncharacterized protein</fullName>
    </submittedName>
</protein>
<organism evidence="1 2">
    <name type="scientific">Candidatus Macondimonas diazotrophica</name>
    <dbReference type="NCBI Taxonomy" id="2305248"/>
    <lineage>
        <taxon>Bacteria</taxon>
        <taxon>Pseudomonadati</taxon>
        <taxon>Pseudomonadota</taxon>
        <taxon>Gammaproteobacteria</taxon>
        <taxon>Chromatiales</taxon>
        <taxon>Ectothiorhodospiraceae</taxon>
        <taxon>Candidatus Macondimonas</taxon>
    </lineage>
</organism>
<dbReference type="AlphaFoldDB" id="A0A4Z0F4S1"/>
<name>A0A4Z0F4S1_9GAMM</name>
<comment type="caution">
    <text evidence="1">The sequence shown here is derived from an EMBL/GenBank/DDBJ whole genome shotgun (WGS) entry which is preliminary data.</text>
</comment>
<evidence type="ECO:0000313" key="2">
    <source>
        <dbReference type="Proteomes" id="UP000297890"/>
    </source>
</evidence>
<dbReference type="RefSeq" id="WP_135282883.1">
    <property type="nucleotide sequence ID" value="NZ_SRIO01000031.1"/>
</dbReference>